<protein>
    <submittedName>
        <fullName evidence="1">LamG domain-containing protein</fullName>
    </submittedName>
</protein>
<dbReference type="Gene3D" id="2.60.120.200">
    <property type="match status" value="1"/>
</dbReference>
<accession>A0A8G0KUQ0</accession>
<dbReference type="KEGG" id="fdv:JJC05_09670"/>
<dbReference type="InterPro" id="IPR013320">
    <property type="entry name" value="ConA-like_dom_sf"/>
</dbReference>
<gene>
    <name evidence="1" type="ORF">JJC05_09670</name>
</gene>
<dbReference type="GO" id="GO:0004553">
    <property type="term" value="F:hydrolase activity, hydrolyzing O-glycosyl compounds"/>
    <property type="evidence" value="ECO:0007669"/>
    <property type="project" value="UniProtKB-ARBA"/>
</dbReference>
<sequence length="464" mass="50974">MLITKTNPLFELGNGFTFETWINQKTPAPSFGRFFDKGSIVAFINNNAGHSLYKENSLIISVTKDSGSFALNTETNTIKLNEWMHIAVTASKTNQYKVYINGVEVPARLVSGTVGAPKANNTSPLLIGNNLALTRGFNGNIDEVRVWNTERSAADIINNQNTKFVGNEAGLLCYLPIAETEEVFTYDKSALDNTAIAINTGTNFFETPKLLRNFNLVGQLKNVYNEADKSFTFHVSDTFDLTKAVFDFTTNMFSNALINNVVQVSGVTENNVATEFVLTIQGTGLNAELSENYRIKINKGLNTESKLISYKFLTTDNNDLGQNLETAINGVNVVGRAGNVNLSNLIATFETSPKATVFVDGVKQLNNKTVALSYEGQSVIVCVVAENTLSKTYYEINIERTLSNDSFENEIMAVYPNPVTEGEMISLSKEGEVVLYDLIGKKVIESKEKINKINSSGLKPVLIC</sequence>
<dbReference type="GO" id="GO:0005975">
    <property type="term" value="P:carbohydrate metabolic process"/>
    <property type="evidence" value="ECO:0007669"/>
    <property type="project" value="UniProtKB-ARBA"/>
</dbReference>
<dbReference type="Pfam" id="PF13385">
    <property type="entry name" value="Laminin_G_3"/>
    <property type="match status" value="1"/>
</dbReference>
<dbReference type="SUPFAM" id="SSF49899">
    <property type="entry name" value="Concanavalin A-like lectins/glucanases"/>
    <property type="match status" value="1"/>
</dbReference>
<dbReference type="EMBL" id="CP067378">
    <property type="protein sequence ID" value="QYS88114.1"/>
    <property type="molecule type" value="Genomic_DNA"/>
</dbReference>
<dbReference type="Gene3D" id="2.60.40.2340">
    <property type="match status" value="1"/>
</dbReference>
<organism evidence="1">
    <name type="scientific">Flavobacterium columnare</name>
    <dbReference type="NCBI Taxonomy" id="996"/>
    <lineage>
        <taxon>Bacteria</taxon>
        <taxon>Pseudomonadati</taxon>
        <taxon>Bacteroidota</taxon>
        <taxon>Flavobacteriia</taxon>
        <taxon>Flavobacteriales</taxon>
        <taxon>Flavobacteriaceae</taxon>
        <taxon>Flavobacterium</taxon>
    </lineage>
</organism>
<proteinExistence type="predicted"/>
<dbReference type="Proteomes" id="UP000824721">
    <property type="component" value="Chromosome"/>
</dbReference>
<evidence type="ECO:0000313" key="1">
    <source>
        <dbReference type="EMBL" id="QYS88114.1"/>
    </source>
</evidence>
<name>A0A8G0KUQ0_9FLAO</name>
<reference evidence="1" key="1">
    <citation type="submission" date="2020-12" db="EMBL/GenBank/DDBJ databases">
        <title>Genome sequencing of genetic groups of Flavobacterium columnare.</title>
        <authorList>
            <person name="Waldbieser G.C."/>
            <person name="Griffin M.J."/>
            <person name="LaFrentz B.R."/>
        </authorList>
    </citation>
    <scope>NUCLEOTIDE SEQUENCE</scope>
    <source>
        <strain evidence="1">90-106</strain>
    </source>
</reference>
<dbReference type="AlphaFoldDB" id="A0A8G0KUQ0"/>